<gene>
    <name evidence="1" type="ORF">MGAL_10B026290</name>
</gene>
<comment type="caution">
    <text evidence="1">The sequence shown here is derived from an EMBL/GenBank/DDBJ whole genome shotgun (WGS) entry which is preliminary data.</text>
</comment>
<proteinExistence type="predicted"/>
<name>A0A8B6G0E9_MYTGA</name>
<evidence type="ECO:0000313" key="2">
    <source>
        <dbReference type="Proteomes" id="UP000596742"/>
    </source>
</evidence>
<sequence length="52" mass="6285">MDLTDEEVQRNSFQKAKNEYQTEDKEVLGLEINTMIKIDYCTMDFVYREDIM</sequence>
<accession>A0A8B6G0E9</accession>
<evidence type="ECO:0000313" key="1">
    <source>
        <dbReference type="EMBL" id="VDI56976.1"/>
    </source>
</evidence>
<dbReference type="Proteomes" id="UP000596742">
    <property type="component" value="Unassembled WGS sequence"/>
</dbReference>
<dbReference type="EMBL" id="UYJE01007680">
    <property type="protein sequence ID" value="VDI56976.1"/>
    <property type="molecule type" value="Genomic_DNA"/>
</dbReference>
<reference evidence="1" key="1">
    <citation type="submission" date="2018-11" db="EMBL/GenBank/DDBJ databases">
        <authorList>
            <person name="Alioto T."/>
            <person name="Alioto T."/>
        </authorList>
    </citation>
    <scope>NUCLEOTIDE SEQUENCE</scope>
</reference>
<dbReference type="AlphaFoldDB" id="A0A8B6G0E9"/>
<protein>
    <submittedName>
        <fullName evidence="1">Uncharacterized protein</fullName>
    </submittedName>
</protein>
<organism evidence="1 2">
    <name type="scientific">Mytilus galloprovincialis</name>
    <name type="common">Mediterranean mussel</name>
    <dbReference type="NCBI Taxonomy" id="29158"/>
    <lineage>
        <taxon>Eukaryota</taxon>
        <taxon>Metazoa</taxon>
        <taxon>Spiralia</taxon>
        <taxon>Lophotrochozoa</taxon>
        <taxon>Mollusca</taxon>
        <taxon>Bivalvia</taxon>
        <taxon>Autobranchia</taxon>
        <taxon>Pteriomorphia</taxon>
        <taxon>Mytilida</taxon>
        <taxon>Mytiloidea</taxon>
        <taxon>Mytilidae</taxon>
        <taxon>Mytilinae</taxon>
        <taxon>Mytilus</taxon>
    </lineage>
</organism>
<keyword evidence="2" id="KW-1185">Reference proteome</keyword>